<accession>A0A381XE72</accession>
<proteinExistence type="predicted"/>
<feature type="region of interest" description="Disordered" evidence="1">
    <location>
        <begin position="1"/>
        <end position="26"/>
    </location>
</feature>
<evidence type="ECO:0000256" key="1">
    <source>
        <dbReference type="SAM" id="MobiDB-lite"/>
    </source>
</evidence>
<gene>
    <name evidence="2" type="ORF">METZ01_LOCUS115910</name>
</gene>
<reference evidence="2" key="1">
    <citation type="submission" date="2018-05" db="EMBL/GenBank/DDBJ databases">
        <authorList>
            <person name="Lanie J.A."/>
            <person name="Ng W.-L."/>
            <person name="Kazmierczak K.M."/>
            <person name="Andrzejewski T.M."/>
            <person name="Davidsen T.M."/>
            <person name="Wayne K.J."/>
            <person name="Tettelin H."/>
            <person name="Glass J.I."/>
            <person name="Rusch D."/>
            <person name="Podicherti R."/>
            <person name="Tsui H.-C.T."/>
            <person name="Winkler M.E."/>
        </authorList>
    </citation>
    <scope>NUCLEOTIDE SEQUENCE</scope>
</reference>
<name>A0A381XE72_9ZZZZ</name>
<protein>
    <submittedName>
        <fullName evidence="2">Uncharacterized protein</fullName>
    </submittedName>
</protein>
<evidence type="ECO:0000313" key="2">
    <source>
        <dbReference type="EMBL" id="SVA63056.1"/>
    </source>
</evidence>
<sequence length="38" mass="3985">MNIDNGVTVDNAALEASKPEPRSLNVPIRVDGSVGYSV</sequence>
<dbReference type="EMBL" id="UINC01014863">
    <property type="protein sequence ID" value="SVA63056.1"/>
    <property type="molecule type" value="Genomic_DNA"/>
</dbReference>
<organism evidence="2">
    <name type="scientific">marine metagenome</name>
    <dbReference type="NCBI Taxonomy" id="408172"/>
    <lineage>
        <taxon>unclassified sequences</taxon>
        <taxon>metagenomes</taxon>
        <taxon>ecological metagenomes</taxon>
    </lineage>
</organism>
<dbReference type="AlphaFoldDB" id="A0A381XE72"/>